<dbReference type="GO" id="GO:0000976">
    <property type="term" value="F:transcription cis-regulatory region binding"/>
    <property type="evidence" value="ECO:0007669"/>
    <property type="project" value="TreeGrafter"/>
</dbReference>
<protein>
    <submittedName>
        <fullName evidence="6">LacI family transcriptional regulator</fullName>
    </submittedName>
</protein>
<dbReference type="SUPFAM" id="SSF47413">
    <property type="entry name" value="lambda repressor-like DNA-binding domains"/>
    <property type="match status" value="1"/>
</dbReference>
<name>A0A844FMW4_9LACO</name>
<dbReference type="SUPFAM" id="SSF53822">
    <property type="entry name" value="Periplasmic binding protein-like I"/>
    <property type="match status" value="1"/>
</dbReference>
<accession>A0A844FMW4</accession>
<sequence length="328" mass="36211">MRPKLTDVAEKAGCSPTTVSRVINNYGYISQKTKDRVYAAMRELNYQPNTLARSLQGKQTKMIGVIVPSITNPFFAELVAKIEEQLSDDGYKMILCNAEQDSIKERQYLRMLEANQVDGIIAGSHNLDIEDYRRFGLPIVSFDRDLASSVPIVGSDNYQGGCLASQALVDAGCKHIYFIGNPNKTGNPTFYRFEGYADTMAKANLTVHTARSAFYESPSAKAAALKELLASERKIDGVFCSDDMTAILLLRVAKNLGIKVPEELKVVGFDGTQLIQNYEPDLATIVQPIGDLAGMLVKLLYERIADPSKPLAQNSYLLPVKLLKNQTI</sequence>
<proteinExistence type="predicted"/>
<gene>
    <name evidence="6" type="ORF">FYJ61_04210</name>
</gene>
<keyword evidence="4" id="KW-0804">Transcription</keyword>
<feature type="domain" description="HTH lacI-type" evidence="5">
    <location>
        <begin position="3"/>
        <end position="57"/>
    </location>
</feature>
<dbReference type="CDD" id="cd06291">
    <property type="entry name" value="PBP1_Qymf-like"/>
    <property type="match status" value="1"/>
</dbReference>
<dbReference type="InterPro" id="IPR010982">
    <property type="entry name" value="Lambda_DNA-bd_dom_sf"/>
</dbReference>
<dbReference type="RefSeq" id="WP_008460762.1">
    <property type="nucleotide sequence ID" value="NZ_JAQYBB010000094.1"/>
</dbReference>
<dbReference type="Gene3D" id="1.10.260.40">
    <property type="entry name" value="lambda repressor-like DNA-binding domains"/>
    <property type="match status" value="1"/>
</dbReference>
<dbReference type="Pfam" id="PF00532">
    <property type="entry name" value="Peripla_BP_1"/>
    <property type="match status" value="1"/>
</dbReference>
<dbReference type="SMART" id="SM00354">
    <property type="entry name" value="HTH_LACI"/>
    <property type="match status" value="1"/>
</dbReference>
<reference evidence="6 7" key="1">
    <citation type="submission" date="2019-08" db="EMBL/GenBank/DDBJ databases">
        <title>In-depth cultivation of the pig gut microbiome towards novel bacterial diversity and tailored functional studies.</title>
        <authorList>
            <person name="Wylensek D."/>
            <person name="Hitch T.C.A."/>
            <person name="Clavel T."/>
        </authorList>
    </citation>
    <scope>NUCLEOTIDE SEQUENCE [LARGE SCALE GENOMIC DNA]</scope>
    <source>
        <strain evidence="6 7">WCA-470BD-2E</strain>
    </source>
</reference>
<dbReference type="GO" id="GO:0003700">
    <property type="term" value="F:DNA-binding transcription factor activity"/>
    <property type="evidence" value="ECO:0007669"/>
    <property type="project" value="TreeGrafter"/>
</dbReference>
<evidence type="ECO:0000256" key="4">
    <source>
        <dbReference type="ARBA" id="ARBA00023163"/>
    </source>
</evidence>
<organism evidence="6 7">
    <name type="scientific">Lactobacillus equicursoris</name>
    <dbReference type="NCBI Taxonomy" id="420645"/>
    <lineage>
        <taxon>Bacteria</taxon>
        <taxon>Bacillati</taxon>
        <taxon>Bacillota</taxon>
        <taxon>Bacilli</taxon>
        <taxon>Lactobacillales</taxon>
        <taxon>Lactobacillaceae</taxon>
        <taxon>Lactobacillus</taxon>
    </lineage>
</organism>
<dbReference type="AlphaFoldDB" id="A0A844FMW4"/>
<dbReference type="InterPro" id="IPR028082">
    <property type="entry name" value="Peripla_BP_I"/>
</dbReference>
<comment type="caution">
    <text evidence="6">The sequence shown here is derived from an EMBL/GenBank/DDBJ whole genome shotgun (WGS) entry which is preliminary data.</text>
</comment>
<dbReference type="PANTHER" id="PTHR30146:SF95">
    <property type="entry name" value="RIBOSE OPERON REPRESSOR"/>
    <property type="match status" value="1"/>
</dbReference>
<keyword evidence="3" id="KW-0238">DNA-binding</keyword>
<evidence type="ECO:0000256" key="3">
    <source>
        <dbReference type="ARBA" id="ARBA00023125"/>
    </source>
</evidence>
<evidence type="ECO:0000259" key="5">
    <source>
        <dbReference type="PROSITE" id="PS50932"/>
    </source>
</evidence>
<dbReference type="Gene3D" id="3.40.50.2300">
    <property type="match status" value="2"/>
</dbReference>
<dbReference type="CDD" id="cd01392">
    <property type="entry name" value="HTH_LacI"/>
    <property type="match status" value="1"/>
</dbReference>
<evidence type="ECO:0000313" key="6">
    <source>
        <dbReference type="EMBL" id="MST79697.1"/>
    </source>
</evidence>
<evidence type="ECO:0000313" key="7">
    <source>
        <dbReference type="Proteomes" id="UP000452141"/>
    </source>
</evidence>
<keyword evidence="1" id="KW-0678">Repressor</keyword>
<dbReference type="Proteomes" id="UP000452141">
    <property type="component" value="Unassembled WGS sequence"/>
</dbReference>
<evidence type="ECO:0000256" key="2">
    <source>
        <dbReference type="ARBA" id="ARBA00023015"/>
    </source>
</evidence>
<dbReference type="PROSITE" id="PS50932">
    <property type="entry name" value="HTH_LACI_2"/>
    <property type="match status" value="1"/>
</dbReference>
<dbReference type="InterPro" id="IPR000843">
    <property type="entry name" value="HTH_LacI"/>
</dbReference>
<evidence type="ECO:0000256" key="1">
    <source>
        <dbReference type="ARBA" id="ARBA00022491"/>
    </source>
</evidence>
<dbReference type="PANTHER" id="PTHR30146">
    <property type="entry name" value="LACI-RELATED TRANSCRIPTIONAL REPRESSOR"/>
    <property type="match status" value="1"/>
</dbReference>
<dbReference type="InterPro" id="IPR001761">
    <property type="entry name" value="Peripla_BP/Lac1_sug-bd_dom"/>
</dbReference>
<keyword evidence="2" id="KW-0805">Transcription regulation</keyword>
<dbReference type="EMBL" id="VUMW01000008">
    <property type="protein sequence ID" value="MST79697.1"/>
    <property type="molecule type" value="Genomic_DNA"/>
</dbReference>
<dbReference type="Pfam" id="PF00356">
    <property type="entry name" value="LacI"/>
    <property type="match status" value="1"/>
</dbReference>